<dbReference type="Pfam" id="PF12937">
    <property type="entry name" value="F-box-like"/>
    <property type="match status" value="1"/>
</dbReference>
<dbReference type="Gene3D" id="3.80.10.10">
    <property type="entry name" value="Ribonuclease Inhibitor"/>
    <property type="match status" value="1"/>
</dbReference>
<dbReference type="EMBL" id="JBANRG010000012">
    <property type="protein sequence ID" value="KAK7461708.1"/>
    <property type="molecule type" value="Genomic_DNA"/>
</dbReference>
<accession>A0ABR1JLN1</accession>
<comment type="caution">
    <text evidence="2">The sequence shown here is derived from an EMBL/GenBank/DDBJ whole genome shotgun (WGS) entry which is preliminary data.</text>
</comment>
<gene>
    <name evidence="2" type="ORF">VKT23_008134</name>
</gene>
<dbReference type="SUPFAM" id="SSF52058">
    <property type="entry name" value="L domain-like"/>
    <property type="match status" value="1"/>
</dbReference>
<dbReference type="SUPFAM" id="SSF81383">
    <property type="entry name" value="F-box domain"/>
    <property type="match status" value="1"/>
</dbReference>
<name>A0ABR1JLN1_9AGAR</name>
<dbReference type="InterPro" id="IPR001810">
    <property type="entry name" value="F-box_dom"/>
</dbReference>
<dbReference type="InterPro" id="IPR036047">
    <property type="entry name" value="F-box-like_dom_sf"/>
</dbReference>
<reference evidence="2 3" key="1">
    <citation type="submission" date="2024-01" db="EMBL/GenBank/DDBJ databases">
        <title>A draft genome for the cacao thread blight pathogen Marasmiellus scandens.</title>
        <authorList>
            <person name="Baruah I.K."/>
            <person name="Leung J."/>
            <person name="Bukari Y."/>
            <person name="Amoako-Attah I."/>
            <person name="Meinhardt L.W."/>
            <person name="Bailey B.A."/>
            <person name="Cohen S.P."/>
        </authorList>
    </citation>
    <scope>NUCLEOTIDE SEQUENCE [LARGE SCALE GENOMIC DNA]</scope>
    <source>
        <strain evidence="2 3">GH-19</strain>
    </source>
</reference>
<feature type="domain" description="F-box" evidence="1">
    <location>
        <begin position="84"/>
        <end position="146"/>
    </location>
</feature>
<dbReference type="InterPro" id="IPR032675">
    <property type="entry name" value="LRR_dom_sf"/>
</dbReference>
<dbReference type="Gene3D" id="1.20.1280.50">
    <property type="match status" value="1"/>
</dbReference>
<evidence type="ECO:0000313" key="2">
    <source>
        <dbReference type="EMBL" id="KAK7461708.1"/>
    </source>
</evidence>
<sequence length="549" mass="62298">MGKGEHVDLDSSDFTFEICEVCHAIFPDLPLSRTFSDMTSAVLSESRRVTSVFKEIQLAFDLLKPFVEEYLAIARLQSLRCSIYELPVEILSEIFTLYVEDVAEASPYTCNGEHPDEDEAILLSQVCSRWRSVLHSTPRLWSKITLGNRCRRAHAHRLILKDLHRAKLHLERSGDTPLCITATFRARKDYYVPLQHLFATLGAHAHRWQSLRLVLNPGDFTRIPFPRALPVVTRITCEAQGITSSLPQFDAPRLRTLNLSGVSLYNDIPQSLMERRKRENVKIDDLVSLTLQGSALEEVSSCLGRASALELLTLGDIWPLSLEEPTLPRFIAPSCKRVLFHVTNDVSRSIEALLKAGEFPKLQTIELASTSRCSTATISLSRIPSFIPMLHRSNYGHLRSFSLTQVIATDTDLLDVLAALPSISELNIDERPPPLFTRSEKKEHPRIFTRYFFYRIYGLGGAGKLLGDRVLLRKLTWLRLVFRNRKLEEKELVSMLKSRFVVESPDSQLVLGADGVPVAGMEDLTFVSLIIPRKRITPWLRRKLATLWD</sequence>
<evidence type="ECO:0000313" key="3">
    <source>
        <dbReference type="Proteomes" id="UP001498398"/>
    </source>
</evidence>
<keyword evidence="3" id="KW-1185">Reference proteome</keyword>
<protein>
    <recommendedName>
        <fullName evidence="1">F-box domain-containing protein</fullName>
    </recommendedName>
</protein>
<proteinExistence type="predicted"/>
<organism evidence="2 3">
    <name type="scientific">Marasmiellus scandens</name>
    <dbReference type="NCBI Taxonomy" id="2682957"/>
    <lineage>
        <taxon>Eukaryota</taxon>
        <taxon>Fungi</taxon>
        <taxon>Dikarya</taxon>
        <taxon>Basidiomycota</taxon>
        <taxon>Agaricomycotina</taxon>
        <taxon>Agaricomycetes</taxon>
        <taxon>Agaricomycetidae</taxon>
        <taxon>Agaricales</taxon>
        <taxon>Marasmiineae</taxon>
        <taxon>Omphalotaceae</taxon>
        <taxon>Marasmiellus</taxon>
    </lineage>
</organism>
<evidence type="ECO:0000259" key="1">
    <source>
        <dbReference type="Pfam" id="PF12937"/>
    </source>
</evidence>
<dbReference type="Proteomes" id="UP001498398">
    <property type="component" value="Unassembled WGS sequence"/>
</dbReference>